<gene>
    <name evidence="1" type="ORF">OCL97_04255</name>
</gene>
<name>A0ABW6CLR8_9CAUL</name>
<comment type="caution">
    <text evidence="1">The sequence shown here is derived from an EMBL/GenBank/DDBJ whole genome shotgun (WGS) entry which is preliminary data.</text>
</comment>
<dbReference type="EMBL" id="JAOTJD010000005">
    <property type="protein sequence ID" value="MFD3263178.1"/>
    <property type="molecule type" value="Genomic_DNA"/>
</dbReference>
<evidence type="ECO:0000313" key="1">
    <source>
        <dbReference type="EMBL" id="MFD3263178.1"/>
    </source>
</evidence>
<dbReference type="Proteomes" id="UP001598130">
    <property type="component" value="Unassembled WGS sequence"/>
</dbReference>
<reference evidence="1 2" key="1">
    <citation type="submission" date="2022-09" db="EMBL/GenBank/DDBJ databases">
        <title>New species of Phenylobacterium.</title>
        <authorList>
            <person name="Mieszkin S."/>
        </authorList>
    </citation>
    <scope>NUCLEOTIDE SEQUENCE [LARGE SCALE GENOMIC DNA]</scope>
    <source>
        <strain evidence="1 2">HK31-G</strain>
    </source>
</reference>
<dbReference type="RefSeq" id="WP_377367906.1">
    <property type="nucleotide sequence ID" value="NZ_JAOTJD010000005.1"/>
</dbReference>
<accession>A0ABW6CLR8</accession>
<protein>
    <submittedName>
        <fullName evidence="1">Uncharacterized protein</fullName>
    </submittedName>
</protein>
<evidence type="ECO:0000313" key="2">
    <source>
        <dbReference type="Proteomes" id="UP001598130"/>
    </source>
</evidence>
<proteinExistence type="predicted"/>
<sequence>MLSDADLKVKIFAEIVAHVRVYGRARWELIRENPAYAGLVGKDLGPAAERKFFRWVDSATKRSTADVVGTRMAVEQSAQSASLDDGAKRARLAAEKNIPAAPSPAYMAREGAGADRSIDFLAGLHGIWADAQLLREYAMAKDADAPNGEKIKNPMFFEKSIKARLDVMDSGLRVMQEIWDLRYQQRFYDAIVDIIVTELAAYPDVQLKVMRRLKELNDRQGMTIHADTT</sequence>
<keyword evidence="2" id="KW-1185">Reference proteome</keyword>
<organism evidence="1 2">
    <name type="scientific">Phenylobacterium ferrooxidans</name>
    <dbReference type="NCBI Taxonomy" id="2982689"/>
    <lineage>
        <taxon>Bacteria</taxon>
        <taxon>Pseudomonadati</taxon>
        <taxon>Pseudomonadota</taxon>
        <taxon>Alphaproteobacteria</taxon>
        <taxon>Caulobacterales</taxon>
        <taxon>Caulobacteraceae</taxon>
        <taxon>Phenylobacterium</taxon>
    </lineage>
</organism>